<dbReference type="InterPro" id="IPR036390">
    <property type="entry name" value="WH_DNA-bd_sf"/>
</dbReference>
<dbReference type="InterPro" id="IPR051081">
    <property type="entry name" value="HTH_MetalResp_TranReg"/>
</dbReference>
<dbReference type="PANTHER" id="PTHR33154:SF15">
    <property type="entry name" value="REGULATORY PROTEIN ARSR"/>
    <property type="match status" value="1"/>
</dbReference>
<dbReference type="Proteomes" id="UP000549113">
    <property type="component" value="Unassembled WGS sequence"/>
</dbReference>
<dbReference type="GO" id="GO:0003677">
    <property type="term" value="F:DNA binding"/>
    <property type="evidence" value="ECO:0007669"/>
    <property type="project" value="UniProtKB-KW"/>
</dbReference>
<evidence type="ECO:0000256" key="3">
    <source>
        <dbReference type="ARBA" id="ARBA00023163"/>
    </source>
</evidence>
<evidence type="ECO:0000313" key="6">
    <source>
        <dbReference type="Proteomes" id="UP000549113"/>
    </source>
</evidence>
<dbReference type="PANTHER" id="PTHR33154">
    <property type="entry name" value="TRANSCRIPTIONAL REGULATOR, ARSR FAMILY"/>
    <property type="match status" value="1"/>
</dbReference>
<dbReference type="EMBL" id="JACIFH010000001">
    <property type="protein sequence ID" value="MBB4141435.1"/>
    <property type="molecule type" value="Genomic_DNA"/>
</dbReference>
<dbReference type="Pfam" id="PF12840">
    <property type="entry name" value="HTH_20"/>
    <property type="match status" value="1"/>
</dbReference>
<name>A0AA40SSL4_9MICO</name>
<accession>A0AA40SSL4</accession>
<dbReference type="AlphaFoldDB" id="A0AA40SSL4"/>
<proteinExistence type="predicted"/>
<dbReference type="InterPro" id="IPR001845">
    <property type="entry name" value="HTH_ArsR_DNA-bd_dom"/>
</dbReference>
<sequence>MSETENDSAGAAEKHDETWMTTAMMKAYSHPLRRQIVRLIARREYLRAADIAEALDVPANSASFHLRVLAEAGLIVEAPEKARDRRDRVWTAQKRAQSLGGPENPVTDEALGNVVMRGFAEDHYDLVRRVVAWAPEYVSGRDVVPKGSFAQRSIRLTTAEFEQAMEKIQQVLNDASDAHEAGDAAGKHWQIDIVAADDTI</sequence>
<keyword evidence="2 5" id="KW-0238">DNA-binding</keyword>
<dbReference type="SUPFAM" id="SSF46785">
    <property type="entry name" value="Winged helix' DNA-binding domain"/>
    <property type="match status" value="1"/>
</dbReference>
<evidence type="ECO:0000256" key="1">
    <source>
        <dbReference type="ARBA" id="ARBA00023015"/>
    </source>
</evidence>
<gene>
    <name evidence="5" type="ORF">BKA10_003229</name>
</gene>
<dbReference type="Gene3D" id="1.10.10.10">
    <property type="entry name" value="Winged helix-like DNA-binding domain superfamily/Winged helix DNA-binding domain"/>
    <property type="match status" value="1"/>
</dbReference>
<keyword evidence="6" id="KW-1185">Reference proteome</keyword>
<dbReference type="CDD" id="cd00090">
    <property type="entry name" value="HTH_ARSR"/>
    <property type="match status" value="1"/>
</dbReference>
<keyword evidence="1" id="KW-0805">Transcription regulation</keyword>
<dbReference type="InterPro" id="IPR011991">
    <property type="entry name" value="ArsR-like_HTH"/>
</dbReference>
<comment type="caution">
    <text evidence="5">The sequence shown here is derived from an EMBL/GenBank/DDBJ whole genome shotgun (WGS) entry which is preliminary data.</text>
</comment>
<dbReference type="GO" id="GO:0003700">
    <property type="term" value="F:DNA-binding transcription factor activity"/>
    <property type="evidence" value="ECO:0007669"/>
    <property type="project" value="InterPro"/>
</dbReference>
<dbReference type="InterPro" id="IPR036388">
    <property type="entry name" value="WH-like_DNA-bd_sf"/>
</dbReference>
<organism evidence="5 6">
    <name type="scientific">Microbacterium invictum</name>
    <dbReference type="NCBI Taxonomy" id="515415"/>
    <lineage>
        <taxon>Bacteria</taxon>
        <taxon>Bacillati</taxon>
        <taxon>Actinomycetota</taxon>
        <taxon>Actinomycetes</taxon>
        <taxon>Micrococcales</taxon>
        <taxon>Microbacteriaceae</taxon>
        <taxon>Microbacterium</taxon>
    </lineage>
</organism>
<evidence type="ECO:0000259" key="4">
    <source>
        <dbReference type="SMART" id="SM00418"/>
    </source>
</evidence>
<evidence type="ECO:0000256" key="2">
    <source>
        <dbReference type="ARBA" id="ARBA00023125"/>
    </source>
</evidence>
<feature type="domain" description="HTH arsR-type" evidence="4">
    <location>
        <begin position="23"/>
        <end position="104"/>
    </location>
</feature>
<dbReference type="SMART" id="SM00418">
    <property type="entry name" value="HTH_ARSR"/>
    <property type="match status" value="1"/>
</dbReference>
<reference evidence="5 6" key="1">
    <citation type="submission" date="2020-08" db="EMBL/GenBank/DDBJ databases">
        <title>Sequencing the genomes of 1000 actinobacteria strains.</title>
        <authorList>
            <person name="Klenk H.-P."/>
        </authorList>
    </citation>
    <scope>NUCLEOTIDE SEQUENCE [LARGE SCALE GENOMIC DNA]</scope>
    <source>
        <strain evidence="5 6">DSM 19600</strain>
    </source>
</reference>
<protein>
    <submittedName>
        <fullName evidence="5">DNA-binding transcriptional ArsR family regulator</fullName>
    </submittedName>
</protein>
<dbReference type="RefSeq" id="WP_183500914.1">
    <property type="nucleotide sequence ID" value="NZ_BAABCO010000003.1"/>
</dbReference>
<keyword evidence="3" id="KW-0804">Transcription</keyword>
<evidence type="ECO:0000313" key="5">
    <source>
        <dbReference type="EMBL" id="MBB4141435.1"/>
    </source>
</evidence>